<evidence type="ECO:0000256" key="4">
    <source>
        <dbReference type="ARBA" id="ARBA00022737"/>
    </source>
</evidence>
<dbReference type="GO" id="GO:0005737">
    <property type="term" value="C:cytoplasm"/>
    <property type="evidence" value="ECO:0007669"/>
    <property type="project" value="TreeGrafter"/>
</dbReference>
<dbReference type="Pfam" id="PF20178">
    <property type="entry name" value="ToxA_N"/>
    <property type="match status" value="1"/>
</dbReference>
<name>A0A2N1EGP4_PSEFL</name>
<feature type="active site" description="Glycyl thioester intermediate" evidence="6">
    <location>
        <position position="1428"/>
    </location>
</feature>
<evidence type="ECO:0000256" key="3">
    <source>
        <dbReference type="ARBA" id="ARBA00022614"/>
    </source>
</evidence>
<dbReference type="EC" id="2.3.2.27" evidence="2"/>
<feature type="domain" description="NEL" evidence="7">
    <location>
        <begin position="1330"/>
        <end position="1666"/>
    </location>
</feature>
<gene>
    <name evidence="8" type="ORF">CIB54_02075</name>
</gene>
<dbReference type="EMBL" id="NVXX01000001">
    <property type="protein sequence ID" value="PKH27670.1"/>
    <property type="molecule type" value="Genomic_DNA"/>
</dbReference>
<evidence type="ECO:0000313" key="9">
    <source>
        <dbReference type="Proteomes" id="UP000233564"/>
    </source>
</evidence>
<evidence type="ECO:0000259" key="7">
    <source>
        <dbReference type="PROSITE" id="PS52053"/>
    </source>
</evidence>
<dbReference type="PROSITE" id="PS52053">
    <property type="entry name" value="NEL"/>
    <property type="match status" value="1"/>
</dbReference>
<dbReference type="InterPro" id="IPR001611">
    <property type="entry name" value="Leu-rich_rpt"/>
</dbReference>
<dbReference type="PANTHER" id="PTHR48051:SF54">
    <property type="entry name" value="LEUCINE-RICH REPEAT-CONTAINING PROTEIN"/>
    <property type="match status" value="1"/>
</dbReference>
<keyword evidence="3" id="KW-0433">Leucine-rich repeat</keyword>
<comment type="PTM">
    <text evidence="6">Ubiquitinated in the presence of host E1 ubiquitin-activating enzyme, E2 ubiquitin-conjugating enzyme and ubiquitin.</text>
</comment>
<dbReference type="InterPro" id="IPR046673">
    <property type="entry name" value="ToxA_N"/>
</dbReference>
<comment type="catalytic activity">
    <reaction evidence="1">
        <text>S-ubiquitinyl-[E2 ubiquitin-conjugating enzyme]-L-cysteine + [acceptor protein]-L-lysine = [E2 ubiquitin-conjugating enzyme]-L-cysteine + N(6)-ubiquitinyl-[acceptor protein]-L-lysine.</text>
        <dbReference type="EC" id="2.3.2.27"/>
    </reaction>
</comment>
<evidence type="ECO:0000256" key="6">
    <source>
        <dbReference type="PROSITE-ProRule" id="PRU01398"/>
    </source>
</evidence>
<keyword evidence="6" id="KW-1035">Host cytoplasm</keyword>
<keyword evidence="6" id="KW-0808">Transferase</keyword>
<dbReference type="Pfam" id="PF13855">
    <property type="entry name" value="LRR_8"/>
    <property type="match status" value="1"/>
</dbReference>
<keyword evidence="4" id="KW-0677">Repeat</keyword>
<protein>
    <recommendedName>
        <fullName evidence="2">RING-type E3 ubiquitin transferase</fullName>
        <ecNumber evidence="2">2.3.2.27</ecNumber>
    </recommendedName>
</protein>
<dbReference type="InterPro" id="IPR032675">
    <property type="entry name" value="LRR_dom_sf"/>
</dbReference>
<dbReference type="GO" id="GO:0061630">
    <property type="term" value="F:ubiquitin protein ligase activity"/>
    <property type="evidence" value="ECO:0007669"/>
    <property type="project" value="UniProtKB-EC"/>
</dbReference>
<sequence>MTAIAPATHEDKGQHYDVIREALPDWVTKLSISRISALKASRKTIAPWYKSASSHQHQLLKTAVAEHWKTQTLVDQKLAPITDLKGFAEPLLTAALKQQYNLDVDVRSTCLRLYAPADRPWWVMDFGGGVQSRTVSLLDAALHNFADSEAFTADSQFITLPDALGHFEVLPLKARLSIQQFKALVRNLDIGAQYQQHLENYLGRTAPVVEGVLRARVMLNQQAALTVAARMALIKGDIQALDHALITGLIKGQQHLTLDGKAAHCHDLSLMDATLTGVVLIAADLEVSRQATPVIAYIPDDPQHPLKRYPSTVAFMQALTGQLRQPDYQQFFSRFVEHQYQGHFFSQLDTRLSQVKWHQRAPGDPQPTWRDTPLDNPNLQFSGTRVRTPLWEHLYQQSLNKILNDARELAIATAYADRMARWAWWDNLEKILSDILNAALLVVTPFVPFLGELMLAYTAYQLADEVFEGLLDWAEGRGLEAIEHVVGVTENVVQLIAFGAAGHLAHLKLSAFVEGLKPVTLADGKTRLWHADLSPYEQKAVTLAPDSKPDAQGFHWHAGKKILRLENKHYEVSQEPDTGRHRIAHPQRPHAYRPEVVLNGQGAVMLEGEEPRAWDDSQLLQRLSPVTATWPPARLQQLGDISGTEPGALRHMYAENQAPPPLLTDTLNRFELRQHIDTLSEPSADNGEAAYWSADMVTRMPGWPVDKAIAVFEAADLSGEPMHHGAMQATQESTLAISREALLAGRLTPRIVDFLDNAELTAVLGKPLPADNEARAQTLREQLSRYVATRKDDIFEHLYGFKRQSNSAHGLLLQRQFPELPDSLARVILNQARPAEVQLMNDEKRLPLRLKHQARELQFEARTTHAYEGFYPGNAPTPDTERLLLNAVRIHSDAFANLRLSIREQVPSGHLRCQVGPDEAATDALLVRTAPGQYARHEAGVASTLDLYEAVLQALPRGTLGFAPGDGEALRQWLTRTLQPPAERRTVLAEPPVFSVAPLEIRDLLQKPMFSALRRRLGRASVDERLKSLYPTLCEEDVAAYALSLDSAEGQRLLTELETEKKHLLKALNHWQGLPAAGTQRRRATLPEQLFRKRVTALIQSSWEQSAKGYETDFGERRVGSELDLRGETIYGFVQNFPRLDTALNHITNLNLAGTDFTDADSPFLHNFPNLRMLDITGKHLKTFPSAISGMRRLTHLGLSENPIRWRAQNLEHLRQLHHLRVLILSHNEHLITPADISRMPELRILALNNTQIRDWPIGLFELPRSPDFNLNLLNTPITQVPIVEPGSAQAELVTRARLDNNKLEQDAEDRLVSYRRAAGLDPYRTYPPRGKLDSQFWFEHLTPELRQGWQEIWDDLEREHGSQGFFEVIRSQRQPAPDIVHDPEDLARYNQNLRQLRTNVLRLLRAADSDEQTRTALFNLSAMPTHCADAGAQLFNAMGIEAMKLEAWREPTPQARTGALVRLARQKARLDKVNQIARHDIQTRLNTPALNEDGSEGPPLRLTTEVVDGVPGTLDEVEVYSAYQTGLKERLDLPWLADHMLYRDAGDVAAWQLANAYDKVIEEEQGDGLVNQMLEQYFWRDYLLNTRPEAFRQIKCQHEQASESIDDLRLAQQAWAAHEQLPPARKSSTTSTELRQRLLDLADALNVAHEQVLTGEPMTEERYLSLFLKSFYDEQELGRRLTREAMVAVGF</sequence>
<evidence type="ECO:0000313" key="8">
    <source>
        <dbReference type="EMBL" id="PKH27670.1"/>
    </source>
</evidence>
<evidence type="ECO:0000256" key="5">
    <source>
        <dbReference type="ARBA" id="ARBA00023026"/>
    </source>
</evidence>
<keyword evidence="6" id="KW-0832">Ubl conjugation</keyword>
<dbReference type="Gene3D" id="3.80.10.10">
    <property type="entry name" value="Ribonuclease Inhibitor"/>
    <property type="match status" value="1"/>
</dbReference>
<keyword evidence="5" id="KW-0843">Virulence</keyword>
<keyword evidence="6" id="KW-0833">Ubl conjugation pathway</keyword>
<reference evidence="8 9" key="1">
    <citation type="submission" date="2017-08" db="EMBL/GenBank/DDBJ databases">
        <authorList>
            <person name="de Groot N.N."/>
        </authorList>
    </citation>
    <scope>NUCLEOTIDE SEQUENCE [LARGE SCALE GENOMIC DNA]</scope>
    <source>
        <strain evidence="8 9">PfR 37</strain>
    </source>
</reference>
<dbReference type="Gene3D" id="1.20.58.360">
    <property type="entry name" value="Shigella T3SS effector IpaH defines"/>
    <property type="match status" value="1"/>
</dbReference>
<comment type="caution">
    <text evidence="8">The sequence shown here is derived from an EMBL/GenBank/DDBJ whole genome shotgun (WGS) entry which is preliminary data.</text>
</comment>
<dbReference type="SUPFAM" id="SSF52058">
    <property type="entry name" value="L domain-like"/>
    <property type="match status" value="1"/>
</dbReference>
<dbReference type="Pfam" id="PF14496">
    <property type="entry name" value="NEL"/>
    <property type="match status" value="1"/>
</dbReference>
<dbReference type="Proteomes" id="UP000233564">
    <property type="component" value="Unassembled WGS sequence"/>
</dbReference>
<accession>A0A2N1EGP4</accession>
<comment type="similarity">
    <text evidence="6">Belongs to the LRR-containing bacterial E3 ligase family.</text>
</comment>
<proteinExistence type="inferred from homology"/>
<keyword evidence="6" id="KW-0964">Secreted</keyword>
<dbReference type="InterPro" id="IPR029487">
    <property type="entry name" value="NEL_dom"/>
</dbReference>
<dbReference type="InterPro" id="IPR050216">
    <property type="entry name" value="LRR_domain-containing"/>
</dbReference>
<dbReference type="PANTHER" id="PTHR48051">
    <property type="match status" value="1"/>
</dbReference>
<dbReference type="RefSeq" id="WP_101218385.1">
    <property type="nucleotide sequence ID" value="NZ_KZ477985.1"/>
</dbReference>
<organism evidence="8 9">
    <name type="scientific">Pseudomonas fluorescens</name>
    <dbReference type="NCBI Taxonomy" id="294"/>
    <lineage>
        <taxon>Bacteria</taxon>
        <taxon>Pseudomonadati</taxon>
        <taxon>Pseudomonadota</taxon>
        <taxon>Gammaproteobacteria</taxon>
        <taxon>Pseudomonadales</taxon>
        <taxon>Pseudomonadaceae</taxon>
        <taxon>Pseudomonas</taxon>
    </lineage>
</organism>
<dbReference type="GO" id="GO:0016567">
    <property type="term" value="P:protein ubiquitination"/>
    <property type="evidence" value="ECO:0007669"/>
    <property type="project" value="InterPro"/>
</dbReference>
<dbReference type="GO" id="GO:0005576">
    <property type="term" value="C:extracellular region"/>
    <property type="evidence" value="ECO:0007669"/>
    <property type="project" value="UniProtKB-UniRule"/>
</dbReference>
<evidence type="ECO:0000256" key="2">
    <source>
        <dbReference type="ARBA" id="ARBA00012483"/>
    </source>
</evidence>
<evidence type="ECO:0000256" key="1">
    <source>
        <dbReference type="ARBA" id="ARBA00000900"/>
    </source>
</evidence>